<dbReference type="Pfam" id="PF06429">
    <property type="entry name" value="Flg_bbr_C"/>
    <property type="match status" value="1"/>
</dbReference>
<evidence type="ECO:0000259" key="6">
    <source>
        <dbReference type="Pfam" id="PF06429"/>
    </source>
</evidence>
<evidence type="ECO:0000313" key="7">
    <source>
        <dbReference type="EMBL" id="KAA5604651.1"/>
    </source>
</evidence>
<dbReference type="EMBL" id="VWPJ01000015">
    <property type="protein sequence ID" value="KAA5604651.1"/>
    <property type="molecule type" value="Genomic_DNA"/>
</dbReference>
<dbReference type="GO" id="GO:0009425">
    <property type="term" value="C:bacterial-type flagellum basal body"/>
    <property type="evidence" value="ECO:0007669"/>
    <property type="project" value="UniProtKB-SubCell"/>
</dbReference>
<keyword evidence="8" id="KW-1185">Reference proteome</keyword>
<name>A0A5M6I8Y7_9PROT</name>
<dbReference type="Gene3D" id="2.60.98.20">
    <property type="entry name" value="Flagellar hook protein FlgE"/>
    <property type="match status" value="1"/>
</dbReference>
<dbReference type="GO" id="GO:0071978">
    <property type="term" value="P:bacterial-type flagellum-dependent swarming motility"/>
    <property type="evidence" value="ECO:0007669"/>
    <property type="project" value="TreeGrafter"/>
</dbReference>
<feature type="domain" description="Flagellar basal body rod protein N-terminal" evidence="5">
    <location>
        <begin position="9"/>
        <end position="37"/>
    </location>
</feature>
<dbReference type="GO" id="GO:0005829">
    <property type="term" value="C:cytosol"/>
    <property type="evidence" value="ECO:0007669"/>
    <property type="project" value="TreeGrafter"/>
</dbReference>
<dbReference type="InterPro" id="IPR010930">
    <property type="entry name" value="Flg_bb/hook_C_dom"/>
</dbReference>
<dbReference type="InterPro" id="IPR001444">
    <property type="entry name" value="Flag_bb_rod_N"/>
</dbReference>
<evidence type="ECO:0000256" key="4">
    <source>
        <dbReference type="RuleBase" id="RU362116"/>
    </source>
</evidence>
<comment type="caution">
    <text evidence="7">The sequence shown here is derived from an EMBL/GenBank/DDBJ whole genome shotgun (WGS) entry which is preliminary data.</text>
</comment>
<proteinExistence type="inferred from homology"/>
<organism evidence="7 8">
    <name type="scientific">Roseospira marina</name>
    <dbReference type="NCBI Taxonomy" id="140057"/>
    <lineage>
        <taxon>Bacteria</taxon>
        <taxon>Pseudomonadati</taxon>
        <taxon>Pseudomonadota</taxon>
        <taxon>Alphaproteobacteria</taxon>
        <taxon>Rhodospirillales</taxon>
        <taxon>Rhodospirillaceae</taxon>
        <taxon>Roseospira</taxon>
    </lineage>
</organism>
<comment type="function">
    <text evidence="4">A flexible structure which links the flagellar filament to the drive apparatus in the basal body.</text>
</comment>
<dbReference type="RefSeq" id="WP_150063190.1">
    <property type="nucleotide sequence ID" value="NZ_JACHII010000011.1"/>
</dbReference>
<dbReference type="GO" id="GO:0009424">
    <property type="term" value="C:bacterial-type flagellum hook"/>
    <property type="evidence" value="ECO:0007669"/>
    <property type="project" value="TreeGrafter"/>
</dbReference>
<feature type="domain" description="Flagellar basal-body/hook protein C-terminal" evidence="6">
    <location>
        <begin position="366"/>
        <end position="409"/>
    </location>
</feature>
<dbReference type="OrthoDB" id="8372879at2"/>
<dbReference type="InterPro" id="IPR037925">
    <property type="entry name" value="FlgE/F/G-like"/>
</dbReference>
<dbReference type="AlphaFoldDB" id="A0A5M6I8Y7"/>
<evidence type="ECO:0000313" key="8">
    <source>
        <dbReference type="Proteomes" id="UP000324065"/>
    </source>
</evidence>
<dbReference type="Pfam" id="PF00460">
    <property type="entry name" value="Flg_bb_rod"/>
    <property type="match status" value="1"/>
</dbReference>
<evidence type="ECO:0000256" key="2">
    <source>
        <dbReference type="ARBA" id="ARBA00009677"/>
    </source>
</evidence>
<comment type="similarity">
    <text evidence="2 4">Belongs to the flagella basal body rod proteins family.</text>
</comment>
<dbReference type="InterPro" id="IPR020013">
    <property type="entry name" value="Flagellar_FlgE/F/G"/>
</dbReference>
<dbReference type="InterPro" id="IPR037058">
    <property type="entry name" value="Falgellar_hook_FlgE_sf"/>
</dbReference>
<sequence length="412" mass="43582">MSVFAALFTSSQAMQTQSHVLTRISDNVANMNTTGYKTFDAHLRESVNHITPRGTYVGVNSVDVRHADAQGIIQSTGRPLDVAINGDGYFVTNPAFDGSGTQHFTRDGATQTALGPDGNAYLVNSSGQFYQGWEAAPDGTVDTTGPLVPVQVEAAGGLAGEPTTEVTFSANINADATKSHTFQTAVWSPPDATGANDSYALLMTWTPGDPGSNAWSVSYTVRAPDGSDTLLDTTTEVTFDGGGQYVGPADPTVVTVPFADGSSSAVTVDLSETTQFGASGFQENYQETNGFPAGRVSQVAFDNFGRLQAQYSNGQSRVLYQLAVADFPAPQNLEDAGHTMFTYREEAGAPDIYGVDTLSTRTAMVAGSVEGSTVDLTREFSNMITTQKAYSTSATVYRTSDEMVRTATALKQ</sequence>
<reference evidence="7 8" key="1">
    <citation type="submission" date="2019-09" db="EMBL/GenBank/DDBJ databases">
        <title>Genome sequence of Roseospira marina, one of the more divergent members of the non-sulfur purple photosynthetic bacterial family, the Rhodospirillaceae.</title>
        <authorList>
            <person name="Meyer T."/>
            <person name="Kyndt J."/>
        </authorList>
    </citation>
    <scope>NUCLEOTIDE SEQUENCE [LARGE SCALE GENOMIC DNA]</scope>
    <source>
        <strain evidence="7 8">DSM 15113</strain>
    </source>
</reference>
<keyword evidence="3 4" id="KW-0975">Bacterial flagellum</keyword>
<gene>
    <name evidence="7" type="ORF">F1188_14645</name>
</gene>
<protein>
    <recommendedName>
        <fullName evidence="4">Flagellar hook protein FlgE</fullName>
    </recommendedName>
</protein>
<dbReference type="PANTHER" id="PTHR30435:SF1">
    <property type="entry name" value="FLAGELLAR HOOK PROTEIN FLGE"/>
    <property type="match status" value="1"/>
</dbReference>
<evidence type="ECO:0000256" key="3">
    <source>
        <dbReference type="ARBA" id="ARBA00023143"/>
    </source>
</evidence>
<dbReference type="Proteomes" id="UP000324065">
    <property type="component" value="Unassembled WGS sequence"/>
</dbReference>
<dbReference type="NCBIfam" id="TIGR03506">
    <property type="entry name" value="FlgEFG_subfam"/>
    <property type="match status" value="1"/>
</dbReference>
<comment type="subcellular location">
    <subcellularLocation>
        <location evidence="1 4">Bacterial flagellum basal body</location>
    </subcellularLocation>
</comment>
<dbReference type="SUPFAM" id="SSF117143">
    <property type="entry name" value="Flagellar hook protein flgE"/>
    <property type="match status" value="1"/>
</dbReference>
<keyword evidence="7" id="KW-0966">Cell projection</keyword>
<keyword evidence="7" id="KW-0969">Cilium</keyword>
<keyword evidence="7" id="KW-0282">Flagellum</keyword>
<evidence type="ECO:0000259" key="5">
    <source>
        <dbReference type="Pfam" id="PF00460"/>
    </source>
</evidence>
<accession>A0A5M6I8Y7</accession>
<dbReference type="PANTHER" id="PTHR30435">
    <property type="entry name" value="FLAGELLAR PROTEIN"/>
    <property type="match status" value="1"/>
</dbReference>
<evidence type="ECO:0000256" key="1">
    <source>
        <dbReference type="ARBA" id="ARBA00004117"/>
    </source>
</evidence>